<evidence type="ECO:0000313" key="1">
    <source>
        <dbReference type="EMBL" id="OYT03034.1"/>
    </source>
</evidence>
<evidence type="ECO:0000313" key="2">
    <source>
        <dbReference type="Proteomes" id="UP000216122"/>
    </source>
</evidence>
<organism evidence="1 2">
    <name type="scientific">Limosilactobacillus reuteri</name>
    <name type="common">Lactobacillus reuteri</name>
    <dbReference type="NCBI Taxonomy" id="1598"/>
    <lineage>
        <taxon>Bacteria</taxon>
        <taxon>Bacillati</taxon>
        <taxon>Bacillota</taxon>
        <taxon>Bacilli</taxon>
        <taxon>Lactobacillales</taxon>
        <taxon>Lactobacillaceae</taxon>
        <taxon>Limosilactobacillus</taxon>
    </lineage>
</organism>
<proteinExistence type="predicted"/>
<gene>
    <name evidence="1" type="ORF">CBG21_06910</name>
</gene>
<dbReference type="EMBL" id="NGQC01000041">
    <property type="protein sequence ID" value="OYT03034.1"/>
    <property type="molecule type" value="Genomic_DNA"/>
</dbReference>
<name>A0A256VIV1_LIMRT</name>
<sequence length="67" mass="8364">MEIFLIIFIIIFEGRIADWDEAKRRKEERLRNEQIGRNRYWAHQKAVKTRRQRQAGYLMEKERDENI</sequence>
<protein>
    <submittedName>
        <fullName evidence="1">Uncharacterized protein</fullName>
    </submittedName>
</protein>
<dbReference type="Proteomes" id="UP000216122">
    <property type="component" value="Unassembled WGS sequence"/>
</dbReference>
<accession>A0A256VIV1</accession>
<comment type="caution">
    <text evidence="1">The sequence shown here is derived from an EMBL/GenBank/DDBJ whole genome shotgun (WGS) entry which is preliminary data.</text>
</comment>
<reference evidence="1 2" key="2">
    <citation type="submission" date="2017-09" db="EMBL/GenBank/DDBJ databases">
        <title>Tripartite evolution among Lactobacillus johnsonii, Lactobacillus taiwanensis, Lactobacillus reuteri and their rodent host.</title>
        <authorList>
            <person name="Wang T."/>
            <person name="Knowles S."/>
            <person name="Cheng C."/>
        </authorList>
    </citation>
    <scope>NUCLEOTIDE SEQUENCE [LARGE SCALE GENOMIC DNA]</scope>
    <source>
        <strain evidence="1 2">103v</strain>
    </source>
</reference>
<reference evidence="2" key="1">
    <citation type="submission" date="2017-05" db="EMBL/GenBank/DDBJ databases">
        <authorList>
            <person name="Lin X.B."/>
            <person name="Stothard P."/>
            <person name="Tasseva G."/>
            <person name="Walter J."/>
        </authorList>
    </citation>
    <scope>NUCLEOTIDE SEQUENCE [LARGE SCALE GENOMIC DNA]</scope>
    <source>
        <strain evidence="2">103v</strain>
    </source>
</reference>
<dbReference type="AlphaFoldDB" id="A0A256VIV1"/>